<dbReference type="AlphaFoldDB" id="A0A2T7NHW7"/>
<name>A0A2T7NHW7_POMCA</name>
<comment type="caution">
    <text evidence="2">The sequence shown here is derived from an EMBL/GenBank/DDBJ whole genome shotgun (WGS) entry which is preliminary data.</text>
</comment>
<proteinExistence type="predicted"/>
<gene>
    <name evidence="2" type="ORF">C0Q70_18934</name>
</gene>
<evidence type="ECO:0000313" key="3">
    <source>
        <dbReference type="Proteomes" id="UP000245119"/>
    </source>
</evidence>
<dbReference type="Proteomes" id="UP000245119">
    <property type="component" value="Linkage Group LG12"/>
</dbReference>
<sequence>MPKCLAKTKLRRSAVLEEIVKTKDESRLRKASQSLEPGRPAALNVPGHVDPRGHSLLSGREN</sequence>
<keyword evidence="3" id="KW-1185">Reference proteome</keyword>
<organism evidence="2 3">
    <name type="scientific">Pomacea canaliculata</name>
    <name type="common">Golden apple snail</name>
    <dbReference type="NCBI Taxonomy" id="400727"/>
    <lineage>
        <taxon>Eukaryota</taxon>
        <taxon>Metazoa</taxon>
        <taxon>Spiralia</taxon>
        <taxon>Lophotrochozoa</taxon>
        <taxon>Mollusca</taxon>
        <taxon>Gastropoda</taxon>
        <taxon>Caenogastropoda</taxon>
        <taxon>Architaenioglossa</taxon>
        <taxon>Ampullarioidea</taxon>
        <taxon>Ampullariidae</taxon>
        <taxon>Pomacea</taxon>
    </lineage>
</organism>
<evidence type="ECO:0000313" key="2">
    <source>
        <dbReference type="EMBL" id="PVD20773.1"/>
    </source>
</evidence>
<protein>
    <submittedName>
        <fullName evidence="2">Uncharacterized protein</fullName>
    </submittedName>
</protein>
<evidence type="ECO:0000256" key="1">
    <source>
        <dbReference type="SAM" id="MobiDB-lite"/>
    </source>
</evidence>
<feature type="region of interest" description="Disordered" evidence="1">
    <location>
        <begin position="23"/>
        <end position="62"/>
    </location>
</feature>
<reference evidence="2 3" key="1">
    <citation type="submission" date="2018-04" db="EMBL/GenBank/DDBJ databases">
        <title>The genome of golden apple snail Pomacea canaliculata provides insight into stress tolerance and invasive adaptation.</title>
        <authorList>
            <person name="Liu C."/>
            <person name="Liu B."/>
            <person name="Ren Y."/>
            <person name="Zhang Y."/>
            <person name="Wang H."/>
            <person name="Li S."/>
            <person name="Jiang F."/>
            <person name="Yin L."/>
            <person name="Zhang G."/>
            <person name="Qian W."/>
            <person name="Fan W."/>
        </authorList>
    </citation>
    <scope>NUCLEOTIDE SEQUENCE [LARGE SCALE GENOMIC DNA]</scope>
    <source>
        <strain evidence="2">SZHN2017</strain>
        <tissue evidence="2">Muscle</tissue>
    </source>
</reference>
<accession>A0A2T7NHW7</accession>
<dbReference type="EMBL" id="PZQS01000012">
    <property type="protein sequence ID" value="PVD20773.1"/>
    <property type="molecule type" value="Genomic_DNA"/>
</dbReference>